<evidence type="ECO:0000313" key="7">
    <source>
        <dbReference type="EMBL" id="CAF1541764.1"/>
    </source>
</evidence>
<evidence type="ECO:0000313" key="10">
    <source>
        <dbReference type="EMBL" id="CAF1669802.1"/>
    </source>
</evidence>
<dbReference type="GO" id="GO:0008395">
    <property type="term" value="F:steroid hydroxylase activity"/>
    <property type="evidence" value="ECO:0007669"/>
    <property type="project" value="TreeGrafter"/>
</dbReference>
<comment type="similarity">
    <text evidence="1">Belongs to the cytochrome P450 family.</text>
</comment>
<evidence type="ECO:0000256" key="6">
    <source>
        <dbReference type="SAM" id="SignalP"/>
    </source>
</evidence>
<organism evidence="10 11">
    <name type="scientific">Rotaria sordida</name>
    <dbReference type="NCBI Taxonomy" id="392033"/>
    <lineage>
        <taxon>Eukaryota</taxon>
        <taxon>Metazoa</taxon>
        <taxon>Spiralia</taxon>
        <taxon>Gnathifera</taxon>
        <taxon>Rotifera</taxon>
        <taxon>Eurotatoria</taxon>
        <taxon>Bdelloidea</taxon>
        <taxon>Philodinida</taxon>
        <taxon>Philodinidae</taxon>
        <taxon>Rotaria</taxon>
    </lineage>
</organism>
<keyword evidence="5" id="KW-0408">Iron</keyword>
<reference evidence="10" key="1">
    <citation type="submission" date="2021-02" db="EMBL/GenBank/DDBJ databases">
        <authorList>
            <person name="Nowell W R."/>
        </authorList>
    </citation>
    <scope>NUCLEOTIDE SEQUENCE</scope>
</reference>
<name>A0A816G6J2_9BILA</name>
<dbReference type="InterPro" id="IPR036396">
    <property type="entry name" value="Cyt_P450_sf"/>
</dbReference>
<dbReference type="Pfam" id="PF00067">
    <property type="entry name" value="p450"/>
    <property type="match status" value="1"/>
</dbReference>
<dbReference type="InterPro" id="IPR001128">
    <property type="entry name" value="Cyt_P450"/>
</dbReference>
<dbReference type="GO" id="GO:0020037">
    <property type="term" value="F:heme binding"/>
    <property type="evidence" value="ECO:0007669"/>
    <property type="project" value="InterPro"/>
</dbReference>
<dbReference type="AlphaFoldDB" id="A0A816G6J2"/>
<keyword evidence="3" id="KW-0479">Metal-binding</keyword>
<feature type="signal peptide" evidence="6">
    <location>
        <begin position="1"/>
        <end position="23"/>
    </location>
</feature>
<dbReference type="Proteomes" id="UP000663854">
    <property type="component" value="Unassembled WGS sequence"/>
</dbReference>
<keyword evidence="2" id="KW-0349">Heme</keyword>
<protein>
    <recommendedName>
        <fullName evidence="12">Cytochrome P450</fullName>
    </recommendedName>
</protein>
<evidence type="ECO:0000256" key="1">
    <source>
        <dbReference type="ARBA" id="ARBA00010617"/>
    </source>
</evidence>
<dbReference type="PANTHER" id="PTHR24302">
    <property type="entry name" value="CYTOCHROME P450 FAMILY 3"/>
    <property type="match status" value="1"/>
</dbReference>
<dbReference type="GO" id="GO:0005506">
    <property type="term" value="F:iron ion binding"/>
    <property type="evidence" value="ECO:0007669"/>
    <property type="project" value="InterPro"/>
</dbReference>
<evidence type="ECO:0000313" key="8">
    <source>
        <dbReference type="EMBL" id="CAF1541821.1"/>
    </source>
</evidence>
<keyword evidence="11" id="KW-1185">Reference proteome</keyword>
<gene>
    <name evidence="9" type="ORF">JXQ802_LOCUS57397</name>
    <name evidence="10" type="ORF">JXQ802_LOCUS57400</name>
    <name evidence="7" type="ORF">PYM288_LOCUS40798</name>
    <name evidence="8" type="ORF">PYM288_LOCUS40802</name>
</gene>
<evidence type="ECO:0008006" key="12">
    <source>
        <dbReference type="Google" id="ProtNLM"/>
    </source>
</evidence>
<evidence type="ECO:0000256" key="5">
    <source>
        <dbReference type="ARBA" id="ARBA00023004"/>
    </source>
</evidence>
<proteinExistence type="inferred from homology"/>
<dbReference type="EMBL" id="CAJNOL010014943">
    <property type="protein sequence ID" value="CAF1669791.1"/>
    <property type="molecule type" value="Genomic_DNA"/>
</dbReference>
<evidence type="ECO:0000313" key="11">
    <source>
        <dbReference type="Proteomes" id="UP000663870"/>
    </source>
</evidence>
<accession>A0A816G6J2</accession>
<dbReference type="PANTHER" id="PTHR24302:SF15">
    <property type="entry name" value="FATTY-ACID PEROXYGENASE"/>
    <property type="match status" value="1"/>
</dbReference>
<dbReference type="Proteomes" id="UP000663870">
    <property type="component" value="Unassembled WGS sequence"/>
</dbReference>
<feature type="non-terminal residue" evidence="10">
    <location>
        <position position="1"/>
    </location>
</feature>
<dbReference type="SUPFAM" id="SSF48264">
    <property type="entry name" value="Cytochrome P450"/>
    <property type="match status" value="1"/>
</dbReference>
<dbReference type="Gene3D" id="1.10.630.10">
    <property type="entry name" value="Cytochrome P450"/>
    <property type="match status" value="1"/>
</dbReference>
<dbReference type="InterPro" id="IPR050705">
    <property type="entry name" value="Cytochrome_P450_3A"/>
</dbReference>
<evidence type="ECO:0000256" key="2">
    <source>
        <dbReference type="ARBA" id="ARBA00022617"/>
    </source>
</evidence>
<evidence type="ECO:0000256" key="3">
    <source>
        <dbReference type="ARBA" id="ARBA00022723"/>
    </source>
</evidence>
<evidence type="ECO:0000256" key="4">
    <source>
        <dbReference type="ARBA" id="ARBA00023002"/>
    </source>
</evidence>
<dbReference type="EMBL" id="CAJNOH010013053">
    <property type="protein sequence ID" value="CAF1541764.1"/>
    <property type="molecule type" value="Genomic_DNA"/>
</dbReference>
<comment type="caution">
    <text evidence="10">The sequence shown here is derived from an EMBL/GenBank/DDBJ whole genome shotgun (WGS) entry which is preliminary data.</text>
</comment>
<keyword evidence="6" id="KW-0732">Signal</keyword>
<sequence>AGPRNCVGMRFALIELKMALVRLLKTYSIVDCGDQTCKPFVNLKEYIVIAPEQVIVRLQRRDEH</sequence>
<dbReference type="EMBL" id="CAJNOL010014945">
    <property type="protein sequence ID" value="CAF1669802.1"/>
    <property type="molecule type" value="Genomic_DNA"/>
</dbReference>
<keyword evidence="4" id="KW-0560">Oxidoreductase</keyword>
<evidence type="ECO:0000313" key="9">
    <source>
        <dbReference type="EMBL" id="CAF1669791.1"/>
    </source>
</evidence>
<feature type="chain" id="PRO_5036230135" description="Cytochrome P450" evidence="6">
    <location>
        <begin position="24"/>
        <end position="64"/>
    </location>
</feature>
<dbReference type="GO" id="GO:0016705">
    <property type="term" value="F:oxidoreductase activity, acting on paired donors, with incorporation or reduction of molecular oxygen"/>
    <property type="evidence" value="ECO:0007669"/>
    <property type="project" value="InterPro"/>
</dbReference>
<dbReference type="EMBL" id="CAJNOH010013057">
    <property type="protein sequence ID" value="CAF1541821.1"/>
    <property type="molecule type" value="Genomic_DNA"/>
</dbReference>